<evidence type="ECO:0008006" key="3">
    <source>
        <dbReference type="Google" id="ProtNLM"/>
    </source>
</evidence>
<proteinExistence type="predicted"/>
<sequence>MKEMSLADNIIKYRQKNQLSQEQLASSLNIAIKMEILQKCVGIYFSLT</sequence>
<dbReference type="InterPro" id="IPR010982">
    <property type="entry name" value="Lambda_DNA-bd_dom_sf"/>
</dbReference>
<evidence type="ECO:0000313" key="2">
    <source>
        <dbReference type="Proteomes" id="UP000321618"/>
    </source>
</evidence>
<dbReference type="KEGG" id="lct:BI355_2147"/>
<reference evidence="1 2" key="1">
    <citation type="submission" date="2019-07" db="EMBL/GenBank/DDBJ databases">
        <title>Whole genome shotgun sequence of Lactobacillus crustorum NBRC 107159.</title>
        <authorList>
            <person name="Hosoyama A."/>
            <person name="Uohara A."/>
            <person name="Ohji S."/>
            <person name="Ichikawa N."/>
        </authorList>
    </citation>
    <scope>NUCLEOTIDE SEQUENCE [LARGE SCALE GENOMIC DNA]</scope>
    <source>
        <strain evidence="1 2">NBRC 107159</strain>
    </source>
</reference>
<dbReference type="AlphaFoldDB" id="A0AB34ACB6"/>
<protein>
    <recommendedName>
        <fullName evidence="3">Transcriptional regulator</fullName>
    </recommendedName>
</protein>
<dbReference type="Gene3D" id="1.10.260.40">
    <property type="entry name" value="lambda repressor-like DNA-binding domains"/>
    <property type="match status" value="1"/>
</dbReference>
<name>A0AB34ACB6_9LACO</name>
<organism evidence="1 2">
    <name type="scientific">Companilactobacillus crustorum</name>
    <dbReference type="NCBI Taxonomy" id="392416"/>
    <lineage>
        <taxon>Bacteria</taxon>
        <taxon>Bacillati</taxon>
        <taxon>Bacillota</taxon>
        <taxon>Bacilli</taxon>
        <taxon>Lactobacillales</taxon>
        <taxon>Lactobacillaceae</taxon>
        <taxon>Companilactobacillus</taxon>
    </lineage>
</organism>
<gene>
    <name evidence="1" type="ORF">LCR01_15180</name>
</gene>
<accession>A0AB34ACB6</accession>
<dbReference type="Proteomes" id="UP000321618">
    <property type="component" value="Unassembled WGS sequence"/>
</dbReference>
<evidence type="ECO:0000313" key="1">
    <source>
        <dbReference type="EMBL" id="GEO77075.1"/>
    </source>
</evidence>
<dbReference type="GO" id="GO:0003677">
    <property type="term" value="F:DNA binding"/>
    <property type="evidence" value="ECO:0007669"/>
    <property type="project" value="InterPro"/>
</dbReference>
<comment type="caution">
    <text evidence="1">The sequence shown here is derived from an EMBL/GenBank/DDBJ whole genome shotgun (WGS) entry which is preliminary data.</text>
</comment>
<dbReference type="EMBL" id="BJZM01000035">
    <property type="protein sequence ID" value="GEO77075.1"/>
    <property type="molecule type" value="Genomic_DNA"/>
</dbReference>